<name>A0ABT8QJZ4_9GAMM</name>
<accession>A0ABT8QJZ4</accession>
<evidence type="ECO:0000313" key="3">
    <source>
        <dbReference type="Proteomes" id="UP001174315"/>
    </source>
</evidence>
<dbReference type="EMBL" id="JAUKNN010000052">
    <property type="protein sequence ID" value="MDN8671087.1"/>
    <property type="molecule type" value="Genomic_DNA"/>
</dbReference>
<dbReference type="Pfam" id="PF09823">
    <property type="entry name" value="DUF2357"/>
    <property type="match status" value="1"/>
</dbReference>
<proteinExistence type="predicted"/>
<keyword evidence="3" id="KW-1185">Reference proteome</keyword>
<feature type="domain" description="DUF2357" evidence="1">
    <location>
        <begin position="134"/>
        <end position="258"/>
    </location>
</feature>
<gene>
    <name evidence="2" type="ORF">Q0S36_17205</name>
</gene>
<dbReference type="InterPro" id="IPR007505">
    <property type="entry name" value="PDDEXK_7"/>
</dbReference>
<protein>
    <submittedName>
        <fullName evidence="2">DUF2357 domain-containing protein</fullName>
    </submittedName>
</protein>
<evidence type="ECO:0000259" key="1">
    <source>
        <dbReference type="Pfam" id="PF09823"/>
    </source>
</evidence>
<sequence length="515" mass="57037">MTTLTCIDQSQAEFQLVPDAVCSGFRELGLYRFPALPANASLYIDEALLETVSTSNGPMLQWQPGFYAGQVSVELVDLAGHRLATYRLDVAPDERKLGGGVFEGMLDDLYAFDPALVLGTEAAQSSIGVAGDVTTLLLQYARLRRHADAVLAAFSAITEHPLTRLKHERRRIPFHQVKRIDATSARRMMRHPDAGALLGRHPRPDASLPPMEVMHSHEDLDNPANRALASSLAALRLRCDNVAEALHRIAQHERAENTRTALGARVGRKLMFLEAFSARLRSVAKRLPYPAVTRTEVNASGLTAISANPTYARAYRLGWAALRPGVAGLHRDESLWISPTWEVYERWCFVQVVRAVQSLFPQLAWTCQRSATVDVIRHIGSAAGVRVEVLLQRTFQSAEQAASSMSSVSLQLKPDIVVATRIGPERRMLVLDAKYRTSRQSVLDAMRSAHVYQDALRWDGQRPDCSLLLVPRAGGAPWLEDVAFHASHRVGVHALSPDQDVPELRGMLRRWILPA</sequence>
<organism evidence="2 3">
    <name type="scientific">Stenotrophomonas indicatrix</name>
    <dbReference type="NCBI Taxonomy" id="2045451"/>
    <lineage>
        <taxon>Bacteria</taxon>
        <taxon>Pseudomonadati</taxon>
        <taxon>Pseudomonadota</taxon>
        <taxon>Gammaproteobacteria</taxon>
        <taxon>Lysobacterales</taxon>
        <taxon>Lysobacteraceae</taxon>
        <taxon>Stenotrophomonas</taxon>
    </lineage>
</organism>
<dbReference type="Pfam" id="PF04411">
    <property type="entry name" value="PDDEXK_7"/>
    <property type="match status" value="1"/>
</dbReference>
<dbReference type="RefSeq" id="WP_301870134.1">
    <property type="nucleotide sequence ID" value="NZ_JAUKNN010000052.1"/>
</dbReference>
<dbReference type="Proteomes" id="UP001174315">
    <property type="component" value="Unassembled WGS sequence"/>
</dbReference>
<dbReference type="InterPro" id="IPR018633">
    <property type="entry name" value="DUF2357"/>
</dbReference>
<evidence type="ECO:0000313" key="2">
    <source>
        <dbReference type="EMBL" id="MDN8671087.1"/>
    </source>
</evidence>
<reference evidence="2" key="1">
    <citation type="submission" date="2023-07" db="EMBL/GenBank/DDBJ databases">
        <title>Stenotrophomonas isolates from soil.</title>
        <authorList>
            <person name="Sharma V."/>
            <person name="Zur-Pinska J."/>
            <person name="Hay A.G."/>
        </authorList>
    </citation>
    <scope>NUCLEOTIDE SEQUENCE</scope>
    <source>
        <strain evidence="2">C2</strain>
    </source>
</reference>
<comment type="caution">
    <text evidence="2">The sequence shown here is derived from an EMBL/GenBank/DDBJ whole genome shotgun (WGS) entry which is preliminary data.</text>
</comment>